<dbReference type="InterPro" id="IPR036291">
    <property type="entry name" value="NAD(P)-bd_dom_sf"/>
</dbReference>
<dbReference type="PANTHER" id="PTHR43318:SF1">
    <property type="entry name" value="POLYSACCHARIDE BIOSYNTHESIS PROTEIN EPSC-RELATED"/>
    <property type="match status" value="1"/>
</dbReference>
<dbReference type="EMBL" id="CP157484">
    <property type="protein sequence ID" value="XBO39038.1"/>
    <property type="molecule type" value="Genomic_DNA"/>
</dbReference>
<dbReference type="CDD" id="cd05237">
    <property type="entry name" value="UDP_invert_4-6DH_SDR_e"/>
    <property type="match status" value="1"/>
</dbReference>
<dbReference type="SUPFAM" id="SSF51735">
    <property type="entry name" value="NAD(P)-binding Rossmann-fold domains"/>
    <property type="match status" value="1"/>
</dbReference>
<evidence type="ECO:0000313" key="4">
    <source>
        <dbReference type="EMBL" id="XBO39038.1"/>
    </source>
</evidence>
<dbReference type="AlphaFoldDB" id="A0AAU7JFH5"/>
<dbReference type="InterPro" id="IPR003869">
    <property type="entry name" value="Polysac_CapD-like"/>
</dbReference>
<name>A0AAU7JFH5_9HYPH</name>
<reference evidence="4" key="1">
    <citation type="submission" date="2024-05" db="EMBL/GenBank/DDBJ databases">
        <authorList>
            <person name="Kim S."/>
            <person name="Heo J."/>
            <person name="Choi H."/>
            <person name="Choi Y."/>
            <person name="Kwon S.-W."/>
            <person name="Kim Y."/>
        </authorList>
    </citation>
    <scope>NUCLEOTIDE SEQUENCE</scope>
    <source>
        <strain evidence="4">KACC 23698</strain>
    </source>
</reference>
<protein>
    <submittedName>
        <fullName evidence="4">Nucleoside-diphosphate sugar epimerase/dehydratase</fullName>
    </submittedName>
</protein>
<feature type="transmembrane region" description="Helical" evidence="2">
    <location>
        <begin position="116"/>
        <end position="134"/>
    </location>
</feature>
<keyword evidence="2" id="KW-0472">Membrane</keyword>
<feature type="transmembrane region" description="Helical" evidence="2">
    <location>
        <begin position="12"/>
        <end position="32"/>
    </location>
</feature>
<dbReference type="Pfam" id="PF02719">
    <property type="entry name" value="Polysacc_synt_2"/>
    <property type="match status" value="1"/>
</dbReference>
<dbReference type="Gene3D" id="3.40.50.720">
    <property type="entry name" value="NAD(P)-binding Rossmann-like Domain"/>
    <property type="match status" value="2"/>
</dbReference>
<dbReference type="InterPro" id="IPR051203">
    <property type="entry name" value="Polysaccharide_Synthase-Rel"/>
</dbReference>
<organism evidence="4">
    <name type="scientific">Alsobacter sp. KACC 23698</name>
    <dbReference type="NCBI Taxonomy" id="3149229"/>
    <lineage>
        <taxon>Bacteria</taxon>
        <taxon>Pseudomonadati</taxon>
        <taxon>Pseudomonadota</taxon>
        <taxon>Alphaproteobacteria</taxon>
        <taxon>Hyphomicrobiales</taxon>
        <taxon>Alsobacteraceae</taxon>
        <taxon>Alsobacter</taxon>
    </lineage>
</organism>
<sequence>MSVFSRIDAKKALVVAHDFAATVLALLAVFVLRFEGPLLAARLPYLPAILPSFALYASVVYWYFGLYQSRWRFASLPDLSGIVKAASVLSLSLLVLDYGLVSPDFYGGFFFGKITIALYWVLQIFFLGGPRVAYRYLRFVRSRDQAEKLATTPALVLGRPADVEIVLRALESGGLRRIHAVGVLSPRDSDAGQSIRGISVRADFRSLEKTVADFAERGVAVKRLIATPSALAADAEPEKLFAAARRLGVPLTRFQTLDETLGSGASLAPVEIDDLLLRPTIAIDRARLKGLVEGRRVLVTGGGGSIGSEMSLRVAAFGASELMIVENSEPALHAVVEALALQSSVTRVTGAIADIRDRGRIERLFREFRPDLVFHAAALKHVPYLEVDWDEAIKTNVFGSVNVLDAALASGASAAVMISTDKAIEPVSMLGATKRFAEMYAQALDALAREPGRPAGDGKANGAARTRLIAVRFGNVLGSNGSVVPKFKAQIAHGGPVTVTHPDMVRYFMTVREAAELVLTAASHADFDMRADGAATGETPSVYVLKMGQPVKIMALAERMIRLAGFEPGVDIEIAVTGARAGERLNEILFDQDEPTVDTGVAGVMAAKPLFADIGRMRDWLADLKVALDAHDRDGARRILADAVPDFTRAVIPPPAIAELPPASTQPAVASPP</sequence>
<gene>
    <name evidence="4" type="ORF">ABEG18_25730</name>
</gene>
<keyword evidence="2" id="KW-0812">Transmembrane</keyword>
<feature type="domain" description="Polysaccharide biosynthesis protein CapD-like" evidence="3">
    <location>
        <begin position="297"/>
        <end position="607"/>
    </location>
</feature>
<dbReference type="RefSeq" id="WP_406855877.1">
    <property type="nucleotide sequence ID" value="NZ_CP157484.1"/>
</dbReference>
<proteinExistence type="inferred from homology"/>
<evidence type="ECO:0000256" key="2">
    <source>
        <dbReference type="SAM" id="Phobius"/>
    </source>
</evidence>
<accession>A0AAU7JFH5</accession>
<dbReference type="PANTHER" id="PTHR43318">
    <property type="entry name" value="UDP-N-ACETYLGLUCOSAMINE 4,6-DEHYDRATASE"/>
    <property type="match status" value="1"/>
</dbReference>
<feature type="transmembrane region" description="Helical" evidence="2">
    <location>
        <begin position="44"/>
        <end position="64"/>
    </location>
</feature>
<keyword evidence="2" id="KW-1133">Transmembrane helix</keyword>
<comment type="similarity">
    <text evidence="1">Belongs to the polysaccharide synthase family.</text>
</comment>
<evidence type="ECO:0000256" key="1">
    <source>
        <dbReference type="ARBA" id="ARBA00007430"/>
    </source>
</evidence>
<evidence type="ECO:0000259" key="3">
    <source>
        <dbReference type="Pfam" id="PF02719"/>
    </source>
</evidence>